<keyword evidence="10" id="KW-1185">Reference proteome</keyword>
<evidence type="ECO:0000256" key="2">
    <source>
        <dbReference type="ARBA" id="ARBA00022692"/>
    </source>
</evidence>
<dbReference type="GO" id="GO:0016020">
    <property type="term" value="C:membrane"/>
    <property type="evidence" value="ECO:0007669"/>
    <property type="project" value="UniProtKB-SubCell"/>
</dbReference>
<keyword evidence="5" id="KW-0472">Membrane</keyword>
<dbReference type="PROSITE" id="PS51257">
    <property type="entry name" value="PROKAR_LIPOPROTEIN"/>
    <property type="match status" value="1"/>
</dbReference>
<evidence type="ECO:0000256" key="4">
    <source>
        <dbReference type="ARBA" id="ARBA00022989"/>
    </source>
</evidence>
<gene>
    <name evidence="9" type="ORF">Pyn_16080</name>
</gene>
<feature type="chain" id="PRO_5016460003" evidence="8">
    <location>
        <begin position="29"/>
        <end position="155"/>
    </location>
</feature>
<dbReference type="AlphaFoldDB" id="A0A314ZHF3"/>
<keyword evidence="6 9" id="KW-0675">Receptor</keyword>
<keyword evidence="9" id="KW-0418">Kinase</keyword>
<dbReference type="PANTHER" id="PTHR48063">
    <property type="entry name" value="LRR RECEPTOR-LIKE KINASE"/>
    <property type="match status" value="1"/>
</dbReference>
<reference evidence="9 10" key="1">
    <citation type="submission" date="2018-02" db="EMBL/GenBank/DDBJ databases">
        <title>Draft genome of wild Prunus yedoensis var. nudiflora.</title>
        <authorList>
            <person name="Baek S."/>
            <person name="Kim J.-H."/>
            <person name="Choi K."/>
            <person name="Kim G.-B."/>
            <person name="Cho A."/>
            <person name="Jang H."/>
            <person name="Shin C.-H."/>
            <person name="Yu H.-J."/>
            <person name="Mun J.-H."/>
        </authorList>
    </citation>
    <scope>NUCLEOTIDE SEQUENCE [LARGE SCALE GENOMIC DNA]</scope>
    <source>
        <strain evidence="10">cv. Jeju island</strain>
        <tissue evidence="9">Leaf</tissue>
    </source>
</reference>
<organism evidence="9 10">
    <name type="scientific">Prunus yedoensis var. nudiflora</name>
    <dbReference type="NCBI Taxonomy" id="2094558"/>
    <lineage>
        <taxon>Eukaryota</taxon>
        <taxon>Viridiplantae</taxon>
        <taxon>Streptophyta</taxon>
        <taxon>Embryophyta</taxon>
        <taxon>Tracheophyta</taxon>
        <taxon>Spermatophyta</taxon>
        <taxon>Magnoliopsida</taxon>
        <taxon>eudicotyledons</taxon>
        <taxon>Gunneridae</taxon>
        <taxon>Pentapetalae</taxon>
        <taxon>rosids</taxon>
        <taxon>fabids</taxon>
        <taxon>Rosales</taxon>
        <taxon>Rosaceae</taxon>
        <taxon>Amygdaloideae</taxon>
        <taxon>Amygdaleae</taxon>
        <taxon>Prunus</taxon>
    </lineage>
</organism>
<dbReference type="InterPro" id="IPR046956">
    <property type="entry name" value="RLP23-like"/>
</dbReference>
<evidence type="ECO:0000256" key="7">
    <source>
        <dbReference type="ARBA" id="ARBA00023180"/>
    </source>
</evidence>
<accession>A0A314ZHF3</accession>
<dbReference type="InterPro" id="IPR032675">
    <property type="entry name" value="LRR_dom_sf"/>
</dbReference>
<evidence type="ECO:0000256" key="5">
    <source>
        <dbReference type="ARBA" id="ARBA00023136"/>
    </source>
</evidence>
<evidence type="ECO:0000313" key="9">
    <source>
        <dbReference type="EMBL" id="PQQ18759.1"/>
    </source>
</evidence>
<dbReference type="Gene3D" id="3.80.10.10">
    <property type="entry name" value="Ribonuclease Inhibitor"/>
    <property type="match status" value="1"/>
</dbReference>
<dbReference type="GO" id="GO:0016301">
    <property type="term" value="F:kinase activity"/>
    <property type="evidence" value="ECO:0007669"/>
    <property type="project" value="UniProtKB-KW"/>
</dbReference>
<dbReference type="PANTHER" id="PTHR48063:SF90">
    <property type="entry name" value="OS11G0565920 PROTEIN"/>
    <property type="match status" value="1"/>
</dbReference>
<dbReference type="EMBL" id="PJQY01000098">
    <property type="protein sequence ID" value="PQQ18759.1"/>
    <property type="molecule type" value="Genomic_DNA"/>
</dbReference>
<feature type="signal peptide" evidence="8">
    <location>
        <begin position="1"/>
        <end position="28"/>
    </location>
</feature>
<evidence type="ECO:0000256" key="6">
    <source>
        <dbReference type="ARBA" id="ARBA00023170"/>
    </source>
</evidence>
<comment type="caution">
    <text evidence="9">The sequence shown here is derived from an EMBL/GenBank/DDBJ whole genome shotgun (WGS) entry which is preliminary data.</text>
</comment>
<keyword evidence="9" id="KW-0808">Transferase</keyword>
<dbReference type="STRING" id="2094558.A0A314ZHF3"/>
<evidence type="ECO:0000313" key="10">
    <source>
        <dbReference type="Proteomes" id="UP000250321"/>
    </source>
</evidence>
<sequence>MRRDVLSSPSNKISLILLGGFLLGVGQACCQWKDISCKKITGHVEKIDLQNTYTYTLSVFDGEWDEMENSSLGLKSLRYLNISHASFGGEIPAHLGNLSNLNYLDLSEESGYSLLELPSNNLKWLSNLSSLKYLSLQGVDLINTGFPVNFKASNH</sequence>
<dbReference type="OrthoDB" id="1937783at2759"/>
<keyword evidence="3 8" id="KW-0732">Signal</keyword>
<keyword evidence="4" id="KW-1133">Transmembrane helix</keyword>
<comment type="subcellular location">
    <subcellularLocation>
        <location evidence="1">Membrane</location>
        <topology evidence="1">Single-pass type I membrane protein</topology>
    </subcellularLocation>
</comment>
<proteinExistence type="predicted"/>
<keyword evidence="7" id="KW-0325">Glycoprotein</keyword>
<keyword evidence="2" id="KW-0812">Transmembrane</keyword>
<evidence type="ECO:0000256" key="3">
    <source>
        <dbReference type="ARBA" id="ARBA00022729"/>
    </source>
</evidence>
<evidence type="ECO:0000256" key="8">
    <source>
        <dbReference type="SAM" id="SignalP"/>
    </source>
</evidence>
<name>A0A314ZHF3_PRUYE</name>
<dbReference type="Proteomes" id="UP000250321">
    <property type="component" value="Unassembled WGS sequence"/>
</dbReference>
<protein>
    <submittedName>
        <fullName evidence="9">Leucine-rich repeat receptor protein kinase MSP1</fullName>
    </submittedName>
</protein>
<evidence type="ECO:0000256" key="1">
    <source>
        <dbReference type="ARBA" id="ARBA00004479"/>
    </source>
</evidence>
<dbReference type="SUPFAM" id="SSF52058">
    <property type="entry name" value="L domain-like"/>
    <property type="match status" value="1"/>
</dbReference>